<keyword evidence="1" id="KW-0238">DNA-binding</keyword>
<dbReference type="PROSITE" id="PS50943">
    <property type="entry name" value="HTH_CROC1"/>
    <property type="match status" value="1"/>
</dbReference>
<dbReference type="CDD" id="cd00093">
    <property type="entry name" value="HTH_XRE"/>
    <property type="match status" value="1"/>
</dbReference>
<proteinExistence type="predicted"/>
<accession>A0ABY8IZH1</accession>
<name>A0ABY8IZH1_9BACI</name>
<feature type="domain" description="HTH cro/C1-type" evidence="2">
    <location>
        <begin position="5"/>
        <end position="59"/>
    </location>
</feature>
<protein>
    <submittedName>
        <fullName evidence="3">Helix-turn-helix transcriptional regulator</fullName>
    </submittedName>
</protein>
<dbReference type="Gene3D" id="1.10.260.40">
    <property type="entry name" value="lambda repressor-like DNA-binding domains"/>
    <property type="match status" value="1"/>
</dbReference>
<dbReference type="Pfam" id="PF01381">
    <property type="entry name" value="HTH_3"/>
    <property type="match status" value="1"/>
</dbReference>
<evidence type="ECO:0000313" key="3">
    <source>
        <dbReference type="EMBL" id="WFT74588.1"/>
    </source>
</evidence>
<evidence type="ECO:0000256" key="1">
    <source>
        <dbReference type="ARBA" id="ARBA00023125"/>
    </source>
</evidence>
<dbReference type="SUPFAM" id="SSF47413">
    <property type="entry name" value="lambda repressor-like DNA-binding domains"/>
    <property type="match status" value="1"/>
</dbReference>
<dbReference type="EMBL" id="CP121671">
    <property type="protein sequence ID" value="WFT74588.1"/>
    <property type="molecule type" value="Genomic_DNA"/>
</dbReference>
<evidence type="ECO:0000313" key="4">
    <source>
        <dbReference type="Proteomes" id="UP001221597"/>
    </source>
</evidence>
<evidence type="ECO:0000259" key="2">
    <source>
        <dbReference type="PROSITE" id="PS50943"/>
    </source>
</evidence>
<dbReference type="PANTHER" id="PTHR46797">
    <property type="entry name" value="HTH-TYPE TRANSCRIPTIONAL REGULATOR"/>
    <property type="match status" value="1"/>
</dbReference>
<gene>
    <name evidence="3" type="ORF">P9989_19900</name>
</gene>
<dbReference type="InterPro" id="IPR010982">
    <property type="entry name" value="Lambda_DNA-bd_dom_sf"/>
</dbReference>
<sequence length="175" mass="20219">MRNWLVQLRKERNLTQQQVAKGAFIDRAYYAQIETGSRNPSIAVASQIASFLHVNPSLFFTEHLSEPFKLALLHSPIIVAHCDLELRYTWMFNPNPEFDTRSIIGKRDDYKGTNKGIVELMELKHNIIETKDRLRKRIHFPLSDEVVEYYVFGQPLYDREGRILGAATTSTALLP</sequence>
<keyword evidence="4" id="KW-1185">Reference proteome</keyword>
<dbReference type="InterPro" id="IPR050807">
    <property type="entry name" value="TransReg_Diox_bact_type"/>
</dbReference>
<reference evidence="3 4" key="1">
    <citation type="submission" date="2023-04" db="EMBL/GenBank/DDBJ databases">
        <title>Genome sequence of Halobacillus naozhouensis KACC 21980.</title>
        <authorList>
            <person name="Kim S."/>
            <person name="Heo J."/>
            <person name="Kwon S.-W."/>
        </authorList>
    </citation>
    <scope>NUCLEOTIDE SEQUENCE [LARGE SCALE GENOMIC DNA]</scope>
    <source>
        <strain evidence="3 4">KCTC 13234</strain>
    </source>
</reference>
<dbReference type="SMART" id="SM00530">
    <property type="entry name" value="HTH_XRE"/>
    <property type="match status" value="1"/>
</dbReference>
<dbReference type="InterPro" id="IPR001387">
    <property type="entry name" value="Cro/C1-type_HTH"/>
</dbReference>
<dbReference type="RefSeq" id="WP_283076584.1">
    <property type="nucleotide sequence ID" value="NZ_CP121671.1"/>
</dbReference>
<organism evidence="3 4">
    <name type="scientific">Halobacillus naozhouensis</name>
    <dbReference type="NCBI Taxonomy" id="554880"/>
    <lineage>
        <taxon>Bacteria</taxon>
        <taxon>Bacillati</taxon>
        <taxon>Bacillota</taxon>
        <taxon>Bacilli</taxon>
        <taxon>Bacillales</taxon>
        <taxon>Bacillaceae</taxon>
        <taxon>Halobacillus</taxon>
    </lineage>
</organism>
<dbReference type="PANTHER" id="PTHR46797:SF1">
    <property type="entry name" value="METHYLPHOSPHONATE SYNTHASE"/>
    <property type="match status" value="1"/>
</dbReference>
<dbReference type="Proteomes" id="UP001221597">
    <property type="component" value="Chromosome"/>
</dbReference>